<accession>T1BKH0</accession>
<keyword evidence="2 5" id="KW-0812">Transmembrane</keyword>
<feature type="transmembrane region" description="Helical" evidence="5">
    <location>
        <begin position="20"/>
        <end position="50"/>
    </location>
</feature>
<evidence type="ECO:0000256" key="2">
    <source>
        <dbReference type="ARBA" id="ARBA00022692"/>
    </source>
</evidence>
<dbReference type="PANTHER" id="PTHR30266:SF2">
    <property type="entry name" value="LARGE-CONDUCTANCE MECHANOSENSITIVE CHANNEL"/>
    <property type="match status" value="1"/>
</dbReference>
<sequence length="137" mass="14685">MASIREDFGKFIRQGNLVQLAIAFVLGAAFAAVVTALVADLITPLIGVAGNFNFSSWQYKLNGSVFQQGAFLNSLITFVVVAVVVFFTIALPYQRYLDRRAARAAKAAPTTRPCPECLTNIPIAAKRCSACTSPVSP</sequence>
<dbReference type="PANTHER" id="PTHR30266">
    <property type="entry name" value="MECHANOSENSITIVE CHANNEL MSCL"/>
    <property type="match status" value="1"/>
</dbReference>
<gene>
    <name evidence="6" type="ORF">B1B_09670</name>
</gene>
<dbReference type="InterPro" id="IPR036019">
    <property type="entry name" value="MscL_channel"/>
</dbReference>
<protein>
    <submittedName>
        <fullName evidence="6">Large-conductance mechanosensitive channel</fullName>
    </submittedName>
</protein>
<keyword evidence="4 5" id="KW-0472">Membrane</keyword>
<comment type="subcellular location">
    <subcellularLocation>
        <location evidence="1">Membrane</location>
        <topology evidence="1">Multi-pass membrane protein</topology>
    </subcellularLocation>
</comment>
<proteinExistence type="predicted"/>
<keyword evidence="3 5" id="KW-1133">Transmembrane helix</keyword>
<dbReference type="Pfam" id="PF01741">
    <property type="entry name" value="MscL"/>
    <property type="match status" value="1"/>
</dbReference>
<reference evidence="6" key="1">
    <citation type="submission" date="2013-08" db="EMBL/GenBank/DDBJ databases">
        <authorList>
            <person name="Mendez C."/>
            <person name="Richter M."/>
            <person name="Ferrer M."/>
            <person name="Sanchez J."/>
        </authorList>
    </citation>
    <scope>NUCLEOTIDE SEQUENCE</scope>
</reference>
<dbReference type="GO" id="GO:0016020">
    <property type="term" value="C:membrane"/>
    <property type="evidence" value="ECO:0007669"/>
    <property type="project" value="UniProtKB-SubCell"/>
</dbReference>
<dbReference type="SUPFAM" id="SSF81330">
    <property type="entry name" value="Gated mechanosensitive channel"/>
    <property type="match status" value="1"/>
</dbReference>
<dbReference type="GO" id="GO:0008381">
    <property type="term" value="F:mechanosensitive monoatomic ion channel activity"/>
    <property type="evidence" value="ECO:0007669"/>
    <property type="project" value="TreeGrafter"/>
</dbReference>
<dbReference type="InterPro" id="IPR037673">
    <property type="entry name" value="MSC/AndL"/>
</dbReference>
<feature type="transmembrane region" description="Helical" evidence="5">
    <location>
        <begin position="70"/>
        <end position="93"/>
    </location>
</feature>
<evidence type="ECO:0000256" key="5">
    <source>
        <dbReference type="SAM" id="Phobius"/>
    </source>
</evidence>
<evidence type="ECO:0000313" key="6">
    <source>
        <dbReference type="EMBL" id="EQD54475.1"/>
    </source>
</evidence>
<dbReference type="Gene3D" id="1.10.1200.120">
    <property type="entry name" value="Large-conductance mechanosensitive channel, MscL, domain 1"/>
    <property type="match status" value="1"/>
</dbReference>
<reference evidence="6" key="2">
    <citation type="journal article" date="2014" name="ISME J.">
        <title>Microbial stratification in low pH oxic and suboxic macroscopic growths along an acid mine drainage.</title>
        <authorList>
            <person name="Mendez-Garcia C."/>
            <person name="Mesa V."/>
            <person name="Sprenger R.R."/>
            <person name="Richter M."/>
            <person name="Diez M.S."/>
            <person name="Solano J."/>
            <person name="Bargiela R."/>
            <person name="Golyshina O.V."/>
            <person name="Manteca A."/>
            <person name="Ramos J.L."/>
            <person name="Gallego J.R."/>
            <person name="Llorente I."/>
            <person name="Martins Dos Santos V.A."/>
            <person name="Jensen O.N."/>
            <person name="Pelaez A.I."/>
            <person name="Sanchez J."/>
            <person name="Ferrer M."/>
        </authorList>
    </citation>
    <scope>NUCLEOTIDE SEQUENCE</scope>
</reference>
<evidence type="ECO:0000256" key="4">
    <source>
        <dbReference type="ARBA" id="ARBA00023136"/>
    </source>
</evidence>
<evidence type="ECO:0000256" key="3">
    <source>
        <dbReference type="ARBA" id="ARBA00022989"/>
    </source>
</evidence>
<dbReference type="EMBL" id="AUZY01006409">
    <property type="protein sequence ID" value="EQD54475.1"/>
    <property type="molecule type" value="Genomic_DNA"/>
</dbReference>
<organism evidence="6">
    <name type="scientific">mine drainage metagenome</name>
    <dbReference type="NCBI Taxonomy" id="410659"/>
    <lineage>
        <taxon>unclassified sequences</taxon>
        <taxon>metagenomes</taxon>
        <taxon>ecological metagenomes</taxon>
    </lineage>
</organism>
<comment type="caution">
    <text evidence="6">The sequence shown here is derived from an EMBL/GenBank/DDBJ whole genome shotgun (WGS) entry which is preliminary data.</text>
</comment>
<dbReference type="AlphaFoldDB" id="T1BKH0"/>
<evidence type="ECO:0000256" key="1">
    <source>
        <dbReference type="ARBA" id="ARBA00004141"/>
    </source>
</evidence>
<name>T1BKH0_9ZZZZ</name>